<reference evidence="1 2" key="1">
    <citation type="journal article" date="2007" name="Nature">
        <title>Evolution of genes and genomes on the Drosophila phylogeny.</title>
        <authorList>
            <consortium name="Drosophila 12 Genomes Consortium"/>
            <person name="Clark A.G."/>
            <person name="Eisen M.B."/>
            <person name="Smith D.R."/>
            <person name="Bergman C.M."/>
            <person name="Oliver B."/>
            <person name="Markow T.A."/>
            <person name="Kaufman T.C."/>
            <person name="Kellis M."/>
            <person name="Gelbart W."/>
            <person name="Iyer V.N."/>
            <person name="Pollard D.A."/>
            <person name="Sackton T.B."/>
            <person name="Larracuente A.M."/>
            <person name="Singh N.D."/>
            <person name="Abad J.P."/>
            <person name="Abt D.N."/>
            <person name="Adryan B."/>
            <person name="Aguade M."/>
            <person name="Akashi H."/>
            <person name="Anderson W.W."/>
            <person name="Aquadro C.F."/>
            <person name="Ardell D.H."/>
            <person name="Arguello R."/>
            <person name="Artieri C.G."/>
            <person name="Barbash D.A."/>
            <person name="Barker D."/>
            <person name="Barsanti P."/>
            <person name="Batterham P."/>
            <person name="Batzoglou S."/>
            <person name="Begun D."/>
            <person name="Bhutkar A."/>
            <person name="Blanco E."/>
            <person name="Bosak S.A."/>
            <person name="Bradley R.K."/>
            <person name="Brand A.D."/>
            <person name="Brent M.R."/>
            <person name="Brooks A.N."/>
            <person name="Brown R.H."/>
            <person name="Butlin R.K."/>
            <person name="Caggese C."/>
            <person name="Calvi B.R."/>
            <person name="Bernardo de Carvalho A."/>
            <person name="Caspi A."/>
            <person name="Castrezana S."/>
            <person name="Celniker S.E."/>
            <person name="Chang J.L."/>
            <person name="Chapple C."/>
            <person name="Chatterji S."/>
            <person name="Chinwalla A."/>
            <person name="Civetta A."/>
            <person name="Clifton S.W."/>
            <person name="Comeron J.M."/>
            <person name="Costello J.C."/>
            <person name="Coyne J.A."/>
            <person name="Daub J."/>
            <person name="David R.G."/>
            <person name="Delcher A.L."/>
            <person name="Delehaunty K."/>
            <person name="Do C.B."/>
            <person name="Ebling H."/>
            <person name="Edwards K."/>
            <person name="Eickbush T."/>
            <person name="Evans J.D."/>
            <person name="Filipski A."/>
            <person name="Findeiss S."/>
            <person name="Freyhult E."/>
            <person name="Fulton L."/>
            <person name="Fulton R."/>
            <person name="Garcia A.C."/>
            <person name="Gardiner A."/>
            <person name="Garfield D.A."/>
            <person name="Garvin B.E."/>
            <person name="Gibson G."/>
            <person name="Gilbert D."/>
            <person name="Gnerre S."/>
            <person name="Godfrey J."/>
            <person name="Good R."/>
            <person name="Gotea V."/>
            <person name="Gravely B."/>
            <person name="Greenberg A.J."/>
            <person name="Griffiths-Jones S."/>
            <person name="Gross S."/>
            <person name="Guigo R."/>
            <person name="Gustafson E.A."/>
            <person name="Haerty W."/>
            <person name="Hahn M.W."/>
            <person name="Halligan D.L."/>
            <person name="Halpern A.L."/>
            <person name="Halter G.M."/>
            <person name="Han M.V."/>
            <person name="Heger A."/>
            <person name="Hillier L."/>
            <person name="Hinrichs A.S."/>
            <person name="Holmes I."/>
            <person name="Hoskins R.A."/>
            <person name="Hubisz M.J."/>
            <person name="Hultmark D."/>
            <person name="Huntley M.A."/>
            <person name="Jaffe D.B."/>
            <person name="Jagadeeshan S."/>
            <person name="Jeck W.R."/>
            <person name="Johnson J."/>
            <person name="Jones C.D."/>
            <person name="Jordan W.C."/>
            <person name="Karpen G.H."/>
            <person name="Kataoka E."/>
            <person name="Keightley P.D."/>
            <person name="Kheradpour P."/>
            <person name="Kirkness E.F."/>
            <person name="Koerich L.B."/>
            <person name="Kristiansen K."/>
            <person name="Kudrna D."/>
            <person name="Kulathinal R.J."/>
            <person name="Kumar S."/>
            <person name="Kwok R."/>
            <person name="Lander E."/>
            <person name="Langley C.H."/>
            <person name="Lapoint R."/>
            <person name="Lazzaro B.P."/>
            <person name="Lee S.J."/>
            <person name="Levesque L."/>
            <person name="Li R."/>
            <person name="Lin C.F."/>
            <person name="Lin M.F."/>
            <person name="Lindblad-Toh K."/>
            <person name="Llopart A."/>
            <person name="Long M."/>
            <person name="Low L."/>
            <person name="Lozovsky E."/>
            <person name="Lu J."/>
            <person name="Luo M."/>
            <person name="Machado C.A."/>
            <person name="Makalowski W."/>
            <person name="Marzo M."/>
            <person name="Matsuda M."/>
            <person name="Matzkin L."/>
            <person name="McAllister B."/>
            <person name="McBride C.S."/>
            <person name="McKernan B."/>
            <person name="McKernan K."/>
            <person name="Mendez-Lago M."/>
            <person name="Minx P."/>
            <person name="Mollenhauer M.U."/>
            <person name="Montooth K."/>
            <person name="Mount S.M."/>
            <person name="Mu X."/>
            <person name="Myers E."/>
            <person name="Negre B."/>
            <person name="Newfeld S."/>
            <person name="Nielsen R."/>
            <person name="Noor M.A."/>
            <person name="O'Grady P."/>
            <person name="Pachter L."/>
            <person name="Papaceit M."/>
            <person name="Parisi M.J."/>
            <person name="Parisi M."/>
            <person name="Parts L."/>
            <person name="Pedersen J.S."/>
            <person name="Pesole G."/>
            <person name="Phillippy A.M."/>
            <person name="Ponting C.P."/>
            <person name="Pop M."/>
            <person name="Porcelli D."/>
            <person name="Powell J.R."/>
            <person name="Prohaska S."/>
            <person name="Pruitt K."/>
            <person name="Puig M."/>
            <person name="Quesneville H."/>
            <person name="Ram K.R."/>
            <person name="Rand D."/>
            <person name="Rasmussen M.D."/>
            <person name="Reed L.K."/>
            <person name="Reenan R."/>
            <person name="Reily A."/>
            <person name="Remington K.A."/>
            <person name="Rieger T.T."/>
            <person name="Ritchie M.G."/>
            <person name="Robin C."/>
            <person name="Rogers Y.H."/>
            <person name="Rohde C."/>
            <person name="Rozas J."/>
            <person name="Rubenfield M.J."/>
            <person name="Ruiz A."/>
            <person name="Russo S."/>
            <person name="Salzberg S.L."/>
            <person name="Sanchez-Gracia A."/>
            <person name="Saranga D.J."/>
            <person name="Sato H."/>
            <person name="Schaeffer S.W."/>
            <person name="Schatz M.C."/>
            <person name="Schlenke T."/>
            <person name="Schwartz R."/>
            <person name="Segarra C."/>
            <person name="Singh R.S."/>
            <person name="Sirot L."/>
            <person name="Sirota M."/>
            <person name="Sisneros N.B."/>
            <person name="Smith C.D."/>
            <person name="Smith T.F."/>
            <person name="Spieth J."/>
            <person name="Stage D.E."/>
            <person name="Stark A."/>
            <person name="Stephan W."/>
            <person name="Strausberg R.L."/>
            <person name="Strempel S."/>
            <person name="Sturgill D."/>
            <person name="Sutton G."/>
            <person name="Sutton G.G."/>
            <person name="Tao W."/>
            <person name="Teichmann S."/>
            <person name="Tobari Y.N."/>
            <person name="Tomimura Y."/>
            <person name="Tsolas J.M."/>
            <person name="Valente V.L."/>
            <person name="Venter E."/>
            <person name="Venter J.C."/>
            <person name="Vicario S."/>
            <person name="Vieira F.G."/>
            <person name="Vilella A.J."/>
            <person name="Villasante A."/>
            <person name="Walenz B."/>
            <person name="Wang J."/>
            <person name="Wasserman M."/>
            <person name="Watts T."/>
            <person name="Wilson D."/>
            <person name="Wilson R.K."/>
            <person name="Wing R.A."/>
            <person name="Wolfner M.F."/>
            <person name="Wong A."/>
            <person name="Wong G.K."/>
            <person name="Wu C.I."/>
            <person name="Wu G."/>
            <person name="Yamamoto D."/>
            <person name="Yang H.P."/>
            <person name="Yang S.P."/>
            <person name="Yorke J.A."/>
            <person name="Yoshida K."/>
            <person name="Zdobnov E."/>
            <person name="Zhang P."/>
            <person name="Zhang Y."/>
            <person name="Zimin A.V."/>
            <person name="Baldwin J."/>
            <person name="Abdouelleil A."/>
            <person name="Abdulkadir J."/>
            <person name="Abebe A."/>
            <person name="Abera B."/>
            <person name="Abreu J."/>
            <person name="Acer S.C."/>
            <person name="Aftuck L."/>
            <person name="Alexander A."/>
            <person name="An P."/>
            <person name="Anderson E."/>
            <person name="Anderson S."/>
            <person name="Arachi H."/>
            <person name="Azer M."/>
            <person name="Bachantsang P."/>
            <person name="Barry A."/>
            <person name="Bayul T."/>
            <person name="Berlin A."/>
            <person name="Bessette D."/>
            <person name="Bloom T."/>
            <person name="Blye J."/>
            <person name="Boguslavskiy L."/>
            <person name="Bonnet C."/>
            <person name="Boukhgalter B."/>
            <person name="Bourzgui I."/>
            <person name="Brown A."/>
            <person name="Cahill P."/>
            <person name="Channer S."/>
            <person name="Cheshatsang Y."/>
            <person name="Chuda L."/>
            <person name="Citroen M."/>
            <person name="Collymore A."/>
            <person name="Cooke P."/>
            <person name="Costello M."/>
            <person name="D'Aco K."/>
            <person name="Daza R."/>
            <person name="De Haan G."/>
            <person name="DeGray S."/>
            <person name="DeMaso C."/>
            <person name="Dhargay N."/>
            <person name="Dooley K."/>
            <person name="Dooley E."/>
            <person name="Doricent M."/>
            <person name="Dorje P."/>
            <person name="Dorjee K."/>
            <person name="Dupes A."/>
            <person name="Elong R."/>
            <person name="Falk J."/>
            <person name="Farina A."/>
            <person name="Faro S."/>
            <person name="Ferguson D."/>
            <person name="Fisher S."/>
            <person name="Foley C.D."/>
            <person name="Franke A."/>
            <person name="Friedrich D."/>
            <person name="Gadbois L."/>
            <person name="Gearin G."/>
            <person name="Gearin C.R."/>
            <person name="Giannoukos G."/>
            <person name="Goode T."/>
            <person name="Graham J."/>
            <person name="Grandbois E."/>
            <person name="Grewal S."/>
            <person name="Gyaltsen K."/>
            <person name="Hafez N."/>
            <person name="Hagos B."/>
            <person name="Hall J."/>
            <person name="Henson C."/>
            <person name="Hollinger A."/>
            <person name="Honan T."/>
            <person name="Huard M.D."/>
            <person name="Hughes L."/>
            <person name="Hurhula B."/>
            <person name="Husby M.E."/>
            <person name="Kamat A."/>
            <person name="Kanga B."/>
            <person name="Kashin S."/>
            <person name="Khazanovich D."/>
            <person name="Kisner P."/>
            <person name="Lance K."/>
            <person name="Lara M."/>
            <person name="Lee W."/>
            <person name="Lennon N."/>
            <person name="Letendre F."/>
            <person name="LeVine R."/>
            <person name="Lipovsky A."/>
            <person name="Liu X."/>
            <person name="Liu J."/>
            <person name="Liu S."/>
            <person name="Lokyitsang T."/>
            <person name="Lokyitsang Y."/>
            <person name="Lubonja R."/>
            <person name="Lui A."/>
            <person name="MacDonald P."/>
            <person name="Magnisalis V."/>
            <person name="Maru K."/>
            <person name="Matthews C."/>
            <person name="McCusker W."/>
            <person name="McDonough S."/>
            <person name="Mehta T."/>
            <person name="Meldrim J."/>
            <person name="Meneus L."/>
            <person name="Mihai O."/>
            <person name="Mihalev A."/>
            <person name="Mihova T."/>
            <person name="Mittelman R."/>
            <person name="Mlenga V."/>
            <person name="Montmayeur A."/>
            <person name="Mulrain L."/>
            <person name="Navidi A."/>
            <person name="Naylor J."/>
            <person name="Negash T."/>
            <person name="Nguyen T."/>
            <person name="Nguyen N."/>
            <person name="Nicol R."/>
            <person name="Norbu C."/>
            <person name="Norbu N."/>
            <person name="Novod N."/>
            <person name="O'Neill B."/>
            <person name="Osman S."/>
            <person name="Markiewicz E."/>
            <person name="Oyono O.L."/>
            <person name="Patti C."/>
            <person name="Phunkhang P."/>
            <person name="Pierre F."/>
            <person name="Priest M."/>
            <person name="Raghuraman S."/>
            <person name="Rege F."/>
            <person name="Reyes R."/>
            <person name="Rise C."/>
            <person name="Rogov P."/>
            <person name="Ross K."/>
            <person name="Ryan E."/>
            <person name="Settipalli S."/>
            <person name="Shea T."/>
            <person name="Sherpa N."/>
            <person name="Shi L."/>
            <person name="Shih D."/>
            <person name="Sparrow T."/>
            <person name="Spaulding J."/>
            <person name="Stalker J."/>
            <person name="Stange-Thomann N."/>
            <person name="Stavropoulos S."/>
            <person name="Stone C."/>
            <person name="Strader C."/>
            <person name="Tesfaye S."/>
            <person name="Thomson T."/>
            <person name="Thoulutsang Y."/>
            <person name="Thoulutsang D."/>
            <person name="Topham K."/>
            <person name="Topping I."/>
            <person name="Tsamla T."/>
            <person name="Vassiliev H."/>
            <person name="Vo A."/>
            <person name="Wangchuk T."/>
            <person name="Wangdi T."/>
            <person name="Weiand M."/>
            <person name="Wilkinson J."/>
            <person name="Wilson A."/>
            <person name="Yadav S."/>
            <person name="Young G."/>
            <person name="Yu Q."/>
            <person name="Zembek L."/>
            <person name="Zhong D."/>
            <person name="Zimmer A."/>
            <person name="Zwirko Z."/>
            <person name="Jaffe D.B."/>
            <person name="Alvarez P."/>
            <person name="Brockman W."/>
            <person name="Butler J."/>
            <person name="Chin C."/>
            <person name="Gnerre S."/>
            <person name="Grabherr M."/>
            <person name="Kleber M."/>
            <person name="Mauceli E."/>
            <person name="MacCallum I."/>
        </authorList>
    </citation>
    <scope>NUCLEOTIDE SEQUENCE [LARGE SCALE GENOMIC DNA]</scope>
    <source>
        <strain evidence="2">MSH-3 / Tucson 14011-0111.49</strain>
    </source>
</reference>
<organism evidence="2">
    <name type="scientific">Drosophila persimilis</name>
    <name type="common">Fruit fly</name>
    <dbReference type="NCBI Taxonomy" id="7234"/>
    <lineage>
        <taxon>Eukaryota</taxon>
        <taxon>Metazoa</taxon>
        <taxon>Ecdysozoa</taxon>
        <taxon>Arthropoda</taxon>
        <taxon>Hexapoda</taxon>
        <taxon>Insecta</taxon>
        <taxon>Pterygota</taxon>
        <taxon>Neoptera</taxon>
        <taxon>Endopterygota</taxon>
        <taxon>Diptera</taxon>
        <taxon>Brachycera</taxon>
        <taxon>Muscomorpha</taxon>
        <taxon>Ephydroidea</taxon>
        <taxon>Drosophilidae</taxon>
        <taxon>Drosophila</taxon>
        <taxon>Sophophora</taxon>
    </lineage>
</organism>
<proteinExistence type="predicted"/>
<dbReference type="AlphaFoldDB" id="B4HBC6"/>
<dbReference type="Proteomes" id="UP000008744">
    <property type="component" value="Unassembled WGS sequence"/>
</dbReference>
<protein>
    <submittedName>
        <fullName evidence="1">GL15389</fullName>
    </submittedName>
</protein>
<keyword evidence="2" id="KW-1185">Reference proteome</keyword>
<dbReference type="HOGENOM" id="CLU_2724891_0_0_1"/>
<name>B4HBC6_DROPE</name>
<evidence type="ECO:0000313" key="1">
    <source>
        <dbReference type="EMBL" id="EDW38659.1"/>
    </source>
</evidence>
<gene>
    <name evidence="1" type="primary">Dper\GL15389</name>
    <name evidence="1" type="ORF">Dper_GL15389</name>
</gene>
<sequence length="72" mass="7991">MKRFRHLYPKAVKAIIDCHYVDDYVDSFATESKAISVSTRVKEIHANAGFELCQFSSSSPIVEAALGAPDEE</sequence>
<evidence type="ECO:0000313" key="2">
    <source>
        <dbReference type="Proteomes" id="UP000008744"/>
    </source>
</evidence>
<accession>B4HBC6</accession>
<dbReference type="EMBL" id="CH479251">
    <property type="protein sequence ID" value="EDW38659.1"/>
    <property type="molecule type" value="Genomic_DNA"/>
</dbReference>